<organism evidence="1 2">
    <name type="scientific">Alkaliphilus hydrothermalis</name>
    <dbReference type="NCBI Taxonomy" id="1482730"/>
    <lineage>
        <taxon>Bacteria</taxon>
        <taxon>Bacillati</taxon>
        <taxon>Bacillota</taxon>
        <taxon>Clostridia</taxon>
        <taxon>Peptostreptococcales</taxon>
        <taxon>Natronincolaceae</taxon>
        <taxon>Alkaliphilus</taxon>
    </lineage>
</organism>
<gene>
    <name evidence="1" type="ORF">JOC73_002652</name>
</gene>
<protein>
    <submittedName>
        <fullName evidence="1">Uncharacterized protein</fullName>
    </submittedName>
</protein>
<dbReference type="Proteomes" id="UP001314796">
    <property type="component" value="Unassembled WGS sequence"/>
</dbReference>
<keyword evidence="2" id="KW-1185">Reference proteome</keyword>
<sequence length="218" mass="24709">MSAFLGPIHHWLFNKIRLFEDLEVSIVNHVAEKYGEKAKEISNTMETEYGSFIPQQPLENLIDTNNIHGWLQNRIQIAETRQAATLKSFIDKYGNAVVSIVEPLFIAQGGKSGEELKEQAGLLTAPDLYKALNNYLLDGMPCDHVNNVVTSEADHLQWRTTRCLHQPYWLQSGMDSTIMYQLRSNWIKAFVENANPSFTYTVEGKGGNEGLLHNIITK</sequence>
<proteinExistence type="predicted"/>
<dbReference type="EMBL" id="JAFBEE010000023">
    <property type="protein sequence ID" value="MBM7616076.1"/>
    <property type="molecule type" value="Genomic_DNA"/>
</dbReference>
<evidence type="ECO:0000313" key="2">
    <source>
        <dbReference type="Proteomes" id="UP001314796"/>
    </source>
</evidence>
<comment type="caution">
    <text evidence="1">The sequence shown here is derived from an EMBL/GenBank/DDBJ whole genome shotgun (WGS) entry which is preliminary data.</text>
</comment>
<evidence type="ECO:0000313" key="1">
    <source>
        <dbReference type="EMBL" id="MBM7616076.1"/>
    </source>
</evidence>
<dbReference type="RefSeq" id="WP_204403941.1">
    <property type="nucleotide sequence ID" value="NZ_JAFBEE010000023.1"/>
</dbReference>
<name>A0ABS2NT42_9FIRM</name>
<reference evidence="1 2" key="1">
    <citation type="submission" date="2021-01" db="EMBL/GenBank/DDBJ databases">
        <title>Genomic Encyclopedia of Type Strains, Phase IV (KMG-IV): sequencing the most valuable type-strain genomes for metagenomic binning, comparative biology and taxonomic classification.</title>
        <authorList>
            <person name="Goeker M."/>
        </authorList>
    </citation>
    <scope>NUCLEOTIDE SEQUENCE [LARGE SCALE GENOMIC DNA]</scope>
    <source>
        <strain evidence="1 2">DSM 25890</strain>
    </source>
</reference>
<accession>A0ABS2NT42</accession>